<protein>
    <submittedName>
        <fullName evidence="2">Putative secreted protein</fullName>
    </submittedName>
</protein>
<name>A0A0C9SEW8_AMBAM</name>
<dbReference type="AlphaFoldDB" id="A0A0C9SEW8"/>
<reference evidence="2" key="1">
    <citation type="journal article" date="2015" name="PLoS ONE">
        <title>An Insight into the Sialome of the Lone Star Tick, Amblyomma americanum, with a Glimpse on Its Time Dependent Gene Expression.</title>
        <authorList>
            <person name="Karim S."/>
            <person name="Ribeiro J.M."/>
        </authorList>
    </citation>
    <scope>NUCLEOTIDE SEQUENCE</scope>
    <source>
        <tissue evidence="2">Salivary gland</tissue>
    </source>
</reference>
<dbReference type="GO" id="GO:0043176">
    <property type="term" value="F:amine binding"/>
    <property type="evidence" value="ECO:0007669"/>
    <property type="project" value="InterPro"/>
</dbReference>
<organism evidence="2">
    <name type="scientific">Amblyomma americanum</name>
    <name type="common">Lone star tick</name>
    <dbReference type="NCBI Taxonomy" id="6943"/>
    <lineage>
        <taxon>Eukaryota</taxon>
        <taxon>Metazoa</taxon>
        <taxon>Ecdysozoa</taxon>
        <taxon>Arthropoda</taxon>
        <taxon>Chelicerata</taxon>
        <taxon>Arachnida</taxon>
        <taxon>Acari</taxon>
        <taxon>Parasitiformes</taxon>
        <taxon>Ixodida</taxon>
        <taxon>Ixodoidea</taxon>
        <taxon>Ixodidae</taxon>
        <taxon>Amblyomminae</taxon>
        <taxon>Amblyomma</taxon>
    </lineage>
</organism>
<dbReference type="GO" id="GO:0030682">
    <property type="term" value="P:symbiont-mediated perturbation of host defenses"/>
    <property type="evidence" value="ECO:0007669"/>
    <property type="project" value="InterPro"/>
</dbReference>
<proteinExistence type="evidence at transcript level"/>
<dbReference type="Pfam" id="PF02098">
    <property type="entry name" value="His_binding"/>
    <property type="match status" value="1"/>
</dbReference>
<evidence type="ECO:0000256" key="1">
    <source>
        <dbReference type="SAM" id="SignalP"/>
    </source>
</evidence>
<evidence type="ECO:0000313" key="2">
    <source>
        <dbReference type="EMBL" id="JAG92033.1"/>
    </source>
</evidence>
<dbReference type="EMBL" id="GBZX01000707">
    <property type="protein sequence ID" value="JAG92033.1"/>
    <property type="molecule type" value="mRNA"/>
</dbReference>
<sequence length="128" mass="14309">MTSATCVFAIALPMVLRAVFAITEDTCDAGGGTIVSHFLHGPDAAKLMENMDRFYCLVYHSKNPEFRNEMPCLCARASLIEMPGEHAKYSYQFSPNKTHLLSGSTAVYTKRTDGAFKYKNEIVARYVR</sequence>
<keyword evidence="1" id="KW-0732">Signal</keyword>
<accession>A0A0C9SEW8</accession>
<feature type="signal peptide" evidence="1">
    <location>
        <begin position="1"/>
        <end position="21"/>
    </location>
</feature>
<dbReference type="InterPro" id="IPR002970">
    <property type="entry name" value="Tick_his-bd"/>
</dbReference>
<feature type="chain" id="PRO_5002203114" evidence="1">
    <location>
        <begin position="22"/>
        <end position="128"/>
    </location>
</feature>
<feature type="non-terminal residue" evidence="2">
    <location>
        <position position="128"/>
    </location>
</feature>